<gene>
    <name evidence="2" type="ORF">BO80DRAFT_53196</name>
</gene>
<dbReference type="GeneID" id="37229441"/>
<accession>A0A395H203</accession>
<proteinExistence type="predicted"/>
<feature type="compositionally biased region" description="Basic and acidic residues" evidence="1">
    <location>
        <begin position="14"/>
        <end position="23"/>
    </location>
</feature>
<reference evidence="2 3" key="1">
    <citation type="submission" date="2018-02" db="EMBL/GenBank/DDBJ databases">
        <title>The genomes of Aspergillus section Nigri reveals drivers in fungal speciation.</title>
        <authorList>
            <consortium name="DOE Joint Genome Institute"/>
            <person name="Vesth T.C."/>
            <person name="Nybo J."/>
            <person name="Theobald S."/>
            <person name="Brandl J."/>
            <person name="Frisvad J.C."/>
            <person name="Nielsen K.F."/>
            <person name="Lyhne E.K."/>
            <person name="Kogle M.E."/>
            <person name="Kuo A."/>
            <person name="Riley R."/>
            <person name="Clum A."/>
            <person name="Nolan M."/>
            <person name="Lipzen A."/>
            <person name="Salamov A."/>
            <person name="Henrissat B."/>
            <person name="Wiebenga A."/>
            <person name="De vries R.P."/>
            <person name="Grigoriev I.V."/>
            <person name="Mortensen U.H."/>
            <person name="Andersen M.R."/>
            <person name="Baker S.E."/>
        </authorList>
    </citation>
    <scope>NUCLEOTIDE SEQUENCE [LARGE SCALE GENOMIC DNA]</scope>
    <source>
        <strain evidence="2 3">CBS 121593</strain>
    </source>
</reference>
<evidence type="ECO:0000313" key="3">
    <source>
        <dbReference type="Proteomes" id="UP000249402"/>
    </source>
</evidence>
<evidence type="ECO:0000313" key="2">
    <source>
        <dbReference type="EMBL" id="RAL01640.1"/>
    </source>
</evidence>
<evidence type="ECO:0000256" key="1">
    <source>
        <dbReference type="SAM" id="MobiDB-lite"/>
    </source>
</evidence>
<dbReference type="EMBL" id="KZ824434">
    <property type="protein sequence ID" value="RAL01640.1"/>
    <property type="molecule type" value="Genomic_DNA"/>
</dbReference>
<protein>
    <submittedName>
        <fullName evidence="2">Uncharacterized protein</fullName>
    </submittedName>
</protein>
<name>A0A395H203_9EURO</name>
<feature type="region of interest" description="Disordered" evidence="1">
    <location>
        <begin position="1"/>
        <end position="27"/>
    </location>
</feature>
<keyword evidence="3" id="KW-1185">Reference proteome</keyword>
<dbReference type="VEuPathDB" id="FungiDB:BO80DRAFT_53196"/>
<organism evidence="2 3">
    <name type="scientific">Aspergillus ibericus CBS 121593</name>
    <dbReference type="NCBI Taxonomy" id="1448316"/>
    <lineage>
        <taxon>Eukaryota</taxon>
        <taxon>Fungi</taxon>
        <taxon>Dikarya</taxon>
        <taxon>Ascomycota</taxon>
        <taxon>Pezizomycotina</taxon>
        <taxon>Eurotiomycetes</taxon>
        <taxon>Eurotiomycetidae</taxon>
        <taxon>Eurotiales</taxon>
        <taxon>Aspergillaceae</taxon>
        <taxon>Aspergillus</taxon>
        <taxon>Aspergillus subgen. Circumdati</taxon>
    </lineage>
</organism>
<sequence length="178" mass="19488">MMERMGEGVPSTRADGKGGREESWSASRRAGWMMQCATVRATIDKVGTAKELPHWPPVDSVLDSQARLEKLLGFSVLRWQELATKMRGKLGGPAAGGITLRSSGWITTSLLAMHRHHTGSIRSRVPSAGILRPLGLSDIFSQIAALSCLAMYSVEYRRDKIMASTVSCLVWCLQSRLS</sequence>
<dbReference type="RefSeq" id="XP_025575967.1">
    <property type="nucleotide sequence ID" value="XM_025724576.1"/>
</dbReference>
<dbReference type="Proteomes" id="UP000249402">
    <property type="component" value="Unassembled WGS sequence"/>
</dbReference>
<dbReference type="AlphaFoldDB" id="A0A395H203"/>